<evidence type="ECO:0000313" key="2">
    <source>
        <dbReference type="RefSeq" id="XP_025420189.1"/>
    </source>
</evidence>
<evidence type="ECO:0000313" key="1">
    <source>
        <dbReference type="Proteomes" id="UP000694846"/>
    </source>
</evidence>
<name>A0A8B8GAF4_9HEMI</name>
<accession>A0A8B8GAF4</accession>
<proteinExistence type="predicted"/>
<gene>
    <name evidence="2" type="primary">LOC112690390</name>
</gene>
<dbReference type="RefSeq" id="XP_025420189.1">
    <property type="nucleotide sequence ID" value="XM_025564404.1"/>
</dbReference>
<organism evidence="1 2">
    <name type="scientific">Sipha flava</name>
    <name type="common">yellow sugarcane aphid</name>
    <dbReference type="NCBI Taxonomy" id="143950"/>
    <lineage>
        <taxon>Eukaryota</taxon>
        <taxon>Metazoa</taxon>
        <taxon>Ecdysozoa</taxon>
        <taxon>Arthropoda</taxon>
        <taxon>Hexapoda</taxon>
        <taxon>Insecta</taxon>
        <taxon>Pterygota</taxon>
        <taxon>Neoptera</taxon>
        <taxon>Paraneoptera</taxon>
        <taxon>Hemiptera</taxon>
        <taxon>Sternorrhyncha</taxon>
        <taxon>Aphidomorpha</taxon>
        <taxon>Aphidoidea</taxon>
        <taxon>Aphididae</taxon>
        <taxon>Sipha</taxon>
    </lineage>
</organism>
<dbReference type="AlphaFoldDB" id="A0A8B8GAF4"/>
<sequence>MREDEEVLDMLRPIVKSPSHLKGHELDLWHKEQNRMWQKTKKKKKNNKKNQFIKLRIDGIVYIEEKCNKIEGEMPISDENIKSKSYTMSNSKVDIKDYNKF</sequence>
<dbReference type="Proteomes" id="UP000694846">
    <property type="component" value="Unplaced"/>
</dbReference>
<keyword evidence="1" id="KW-1185">Reference proteome</keyword>
<reference evidence="2" key="1">
    <citation type="submission" date="2025-08" db="UniProtKB">
        <authorList>
            <consortium name="RefSeq"/>
        </authorList>
    </citation>
    <scope>IDENTIFICATION</scope>
    <source>
        <tissue evidence="2">Whole body</tissue>
    </source>
</reference>
<dbReference type="GeneID" id="112690390"/>
<protein>
    <submittedName>
        <fullName evidence="2">Uncharacterized protein LOC112690390 isoform X1</fullName>
    </submittedName>
</protein>